<name>A0ABW4QHQ7_9BACL</name>
<accession>A0ABW4QHQ7</accession>
<evidence type="ECO:0000313" key="2">
    <source>
        <dbReference type="Proteomes" id="UP001597273"/>
    </source>
</evidence>
<protein>
    <submittedName>
        <fullName evidence="1">Uncharacterized protein</fullName>
    </submittedName>
</protein>
<gene>
    <name evidence="1" type="ORF">ACFSDB_09300</name>
</gene>
<reference evidence="2" key="1">
    <citation type="journal article" date="2019" name="Int. J. Syst. Evol. Microbiol.">
        <title>The Global Catalogue of Microorganisms (GCM) 10K type strain sequencing project: providing services to taxonomists for standard genome sequencing and annotation.</title>
        <authorList>
            <consortium name="The Broad Institute Genomics Platform"/>
            <consortium name="The Broad Institute Genome Sequencing Center for Infectious Disease"/>
            <person name="Wu L."/>
            <person name="Ma J."/>
        </authorList>
    </citation>
    <scope>NUCLEOTIDE SEQUENCE [LARGE SCALE GENOMIC DNA]</scope>
    <source>
        <strain evidence="2">CGMCC 1.15475</strain>
    </source>
</reference>
<dbReference type="Proteomes" id="UP001597273">
    <property type="component" value="Unassembled WGS sequence"/>
</dbReference>
<keyword evidence="2" id="KW-1185">Reference proteome</keyword>
<sequence>MKKWKIAFGIAAFVAIGLAAALVWQNHQIKEDLLRAYILEHASLEQALAIALDEYDSAGDARQLSADLVIAYGQSQVVMQPADVRKLTGGYFRDDIPYLMELQGTWDYNMMLAIQETMIPARSGEVAEEQVEELKAHYDSLLAFNKILLSNRFEKKGLAELESDIEKFYMKYVLDGPSGF</sequence>
<organism evidence="1 2">
    <name type="scientific">Planococcus chinensis</name>
    <dbReference type="NCBI Taxonomy" id="272917"/>
    <lineage>
        <taxon>Bacteria</taxon>
        <taxon>Bacillati</taxon>
        <taxon>Bacillota</taxon>
        <taxon>Bacilli</taxon>
        <taxon>Bacillales</taxon>
        <taxon>Caryophanaceae</taxon>
        <taxon>Planococcus</taxon>
    </lineage>
</organism>
<dbReference type="RefSeq" id="WP_204892023.1">
    <property type="nucleotide sequence ID" value="NZ_JBHUFW010000005.1"/>
</dbReference>
<evidence type="ECO:0000313" key="1">
    <source>
        <dbReference type="EMBL" id="MFD1863127.1"/>
    </source>
</evidence>
<comment type="caution">
    <text evidence="1">The sequence shown here is derived from an EMBL/GenBank/DDBJ whole genome shotgun (WGS) entry which is preliminary data.</text>
</comment>
<dbReference type="EMBL" id="JBHUFW010000005">
    <property type="protein sequence ID" value="MFD1863127.1"/>
    <property type="molecule type" value="Genomic_DNA"/>
</dbReference>
<proteinExistence type="predicted"/>